<evidence type="ECO:0000256" key="1">
    <source>
        <dbReference type="SAM" id="SignalP"/>
    </source>
</evidence>
<dbReference type="InterPro" id="IPR011058">
    <property type="entry name" value="Cyanovirin-N"/>
</dbReference>
<reference evidence="3 4" key="1">
    <citation type="submission" date="2016-03" db="EMBL/GenBank/DDBJ databases">
        <authorList>
            <person name="Ploux O."/>
        </authorList>
    </citation>
    <scope>NUCLEOTIDE SEQUENCE [LARGE SCALE GENOMIC DNA]</scope>
    <source>
        <strain evidence="3 4">UAMH 11012</strain>
    </source>
</reference>
<sequence length="123" mass="12690">MHFIPIFTTALLVMVIPKALASDGGFAESCMRIDFQGSTLKAVCTQANGGQHYTELDLNGCINNLDGDLYCGGSGFASSCGDCYIVGGTTVLLCECSDVSGNGYAADIELDGCIGNQNGNLAC</sequence>
<accession>A0A1L7XK47</accession>
<dbReference type="SUPFAM" id="SSF51322">
    <property type="entry name" value="Cyanovirin-N"/>
    <property type="match status" value="1"/>
</dbReference>
<dbReference type="STRING" id="576137.A0A1L7XK47"/>
<feature type="signal peptide" evidence="1">
    <location>
        <begin position="1"/>
        <end position="21"/>
    </location>
</feature>
<gene>
    <name evidence="3" type="ORF">PAC_15206</name>
</gene>
<proteinExistence type="predicted"/>
<dbReference type="Gene3D" id="2.30.60.10">
    <property type="entry name" value="Cyanovirin-N"/>
    <property type="match status" value="1"/>
</dbReference>
<dbReference type="EMBL" id="FJOG01000030">
    <property type="protein sequence ID" value="CZR65306.1"/>
    <property type="molecule type" value="Genomic_DNA"/>
</dbReference>
<dbReference type="Proteomes" id="UP000184330">
    <property type="component" value="Unassembled WGS sequence"/>
</dbReference>
<dbReference type="InterPro" id="IPR036673">
    <property type="entry name" value="Cyanovirin-N_sf"/>
</dbReference>
<organism evidence="3 4">
    <name type="scientific">Phialocephala subalpina</name>
    <dbReference type="NCBI Taxonomy" id="576137"/>
    <lineage>
        <taxon>Eukaryota</taxon>
        <taxon>Fungi</taxon>
        <taxon>Dikarya</taxon>
        <taxon>Ascomycota</taxon>
        <taxon>Pezizomycotina</taxon>
        <taxon>Leotiomycetes</taxon>
        <taxon>Helotiales</taxon>
        <taxon>Mollisiaceae</taxon>
        <taxon>Phialocephala</taxon>
        <taxon>Phialocephala fortinii species complex</taxon>
    </lineage>
</organism>
<evidence type="ECO:0000313" key="3">
    <source>
        <dbReference type="EMBL" id="CZR65306.1"/>
    </source>
</evidence>
<name>A0A1L7XK47_9HELO</name>
<dbReference type="AlphaFoldDB" id="A0A1L7XK47"/>
<evidence type="ECO:0000313" key="4">
    <source>
        <dbReference type="Proteomes" id="UP000184330"/>
    </source>
</evidence>
<feature type="domain" description="Cyanovirin-N" evidence="2">
    <location>
        <begin position="25"/>
        <end position="123"/>
    </location>
</feature>
<dbReference type="Pfam" id="PF08881">
    <property type="entry name" value="CVNH"/>
    <property type="match status" value="1"/>
</dbReference>
<feature type="chain" id="PRO_5013267685" description="Cyanovirin-N domain-containing protein" evidence="1">
    <location>
        <begin position="22"/>
        <end position="123"/>
    </location>
</feature>
<protein>
    <recommendedName>
        <fullName evidence="2">Cyanovirin-N domain-containing protein</fullName>
    </recommendedName>
</protein>
<keyword evidence="4" id="KW-1185">Reference proteome</keyword>
<keyword evidence="1" id="KW-0732">Signal</keyword>
<dbReference type="OrthoDB" id="2441380at2759"/>
<dbReference type="SMART" id="SM01111">
    <property type="entry name" value="CVNH"/>
    <property type="match status" value="1"/>
</dbReference>
<evidence type="ECO:0000259" key="2">
    <source>
        <dbReference type="SMART" id="SM01111"/>
    </source>
</evidence>